<organism evidence="1 2">
    <name type="scientific">Azohydromonas lata</name>
    <dbReference type="NCBI Taxonomy" id="45677"/>
    <lineage>
        <taxon>Bacteria</taxon>
        <taxon>Pseudomonadati</taxon>
        <taxon>Pseudomonadota</taxon>
        <taxon>Betaproteobacteria</taxon>
        <taxon>Burkholderiales</taxon>
        <taxon>Sphaerotilaceae</taxon>
        <taxon>Azohydromonas</taxon>
    </lineage>
</organism>
<accession>A0ABU5IK48</accession>
<sequence length="99" mass="10803">MDLFPELLPPRARPRVLMHVFDAGTAHCGRAEDLGKPICRMSCSRCKVKSGWLVFDTISEAKRGVACPKCNPPGTPGVLNADYLERQDLNGKPPAELSP</sequence>
<evidence type="ECO:0000313" key="1">
    <source>
        <dbReference type="EMBL" id="MDZ5459261.1"/>
    </source>
</evidence>
<dbReference type="Proteomes" id="UP001293718">
    <property type="component" value="Unassembled WGS sequence"/>
</dbReference>
<comment type="caution">
    <text evidence="1">The sequence shown here is derived from an EMBL/GenBank/DDBJ whole genome shotgun (WGS) entry which is preliminary data.</text>
</comment>
<dbReference type="EMBL" id="JAXOJX010000041">
    <property type="protein sequence ID" value="MDZ5459261.1"/>
    <property type="molecule type" value="Genomic_DNA"/>
</dbReference>
<evidence type="ECO:0000313" key="2">
    <source>
        <dbReference type="Proteomes" id="UP001293718"/>
    </source>
</evidence>
<dbReference type="RefSeq" id="WP_322467046.1">
    <property type="nucleotide sequence ID" value="NZ_JAXOJX010000041.1"/>
</dbReference>
<reference evidence="1 2" key="1">
    <citation type="submission" date="2023-11" db="EMBL/GenBank/DDBJ databases">
        <title>Draft genome of Azohydromonas lata strain H1 (DSM1123), a polyhydroxyalkanoate producer.</title>
        <authorList>
            <person name="Traversa D."/>
            <person name="D'Addabbo P."/>
            <person name="Pazzani C."/>
            <person name="Manzari C."/>
            <person name="Chiara M."/>
            <person name="Scrascia M."/>
        </authorList>
    </citation>
    <scope>NUCLEOTIDE SEQUENCE [LARGE SCALE GENOMIC DNA]</scope>
    <source>
        <strain evidence="1 2">H1</strain>
    </source>
</reference>
<proteinExistence type="predicted"/>
<gene>
    <name evidence="1" type="ORF">SM757_22035</name>
</gene>
<keyword evidence="2" id="KW-1185">Reference proteome</keyword>
<name>A0ABU5IK48_9BURK</name>
<protein>
    <submittedName>
        <fullName evidence="1">Uncharacterized protein</fullName>
    </submittedName>
</protein>